<dbReference type="EMBL" id="LGST01000019">
    <property type="protein sequence ID" value="KNE00256.1"/>
    <property type="molecule type" value="Genomic_DNA"/>
</dbReference>
<dbReference type="Gene3D" id="1.10.10.60">
    <property type="entry name" value="Homeodomain-like"/>
    <property type="match status" value="1"/>
</dbReference>
<evidence type="ECO:0000259" key="6">
    <source>
        <dbReference type="PROSITE" id="PS51294"/>
    </source>
</evidence>
<dbReference type="AlphaFoldDB" id="A0A0L0P2J8"/>
<dbReference type="InterPro" id="IPR009057">
    <property type="entry name" value="Homeodomain-like_sf"/>
</dbReference>
<dbReference type="SMART" id="SM00717">
    <property type="entry name" value="SANT"/>
    <property type="match status" value="1"/>
</dbReference>
<evidence type="ECO:0000313" key="7">
    <source>
        <dbReference type="EMBL" id="KNE00256.1"/>
    </source>
</evidence>
<feature type="domain" description="HTH myb-type" evidence="6">
    <location>
        <begin position="582"/>
        <end position="634"/>
    </location>
</feature>
<name>A0A0L0P2J8_CANAR</name>
<proteinExistence type="predicted"/>
<feature type="compositionally biased region" description="Basic and acidic residues" evidence="4">
    <location>
        <begin position="43"/>
        <end position="56"/>
    </location>
</feature>
<evidence type="ECO:0000256" key="4">
    <source>
        <dbReference type="SAM" id="MobiDB-lite"/>
    </source>
</evidence>
<accession>A0A0L0P2J8</accession>
<dbReference type="PROSITE" id="PS51294">
    <property type="entry name" value="HTH_MYB"/>
    <property type="match status" value="1"/>
</dbReference>
<feature type="region of interest" description="Disordered" evidence="4">
    <location>
        <begin position="43"/>
        <end position="105"/>
    </location>
</feature>
<evidence type="ECO:0000313" key="8">
    <source>
        <dbReference type="Proteomes" id="UP000037122"/>
    </source>
</evidence>
<organism evidence="7 8">
    <name type="scientific">Candidozyma auris</name>
    <name type="common">Yeast</name>
    <name type="synonym">Candida auris</name>
    <dbReference type="NCBI Taxonomy" id="498019"/>
    <lineage>
        <taxon>Eukaryota</taxon>
        <taxon>Fungi</taxon>
        <taxon>Dikarya</taxon>
        <taxon>Ascomycota</taxon>
        <taxon>Saccharomycotina</taxon>
        <taxon>Pichiomycetes</taxon>
        <taxon>Metschnikowiaceae</taxon>
        <taxon>Candidozyma</taxon>
    </lineage>
</organism>
<feature type="region of interest" description="Disordered" evidence="4">
    <location>
        <begin position="666"/>
        <end position="704"/>
    </location>
</feature>
<dbReference type="InterPro" id="IPR001005">
    <property type="entry name" value="SANT/Myb"/>
</dbReference>
<feature type="domain" description="Myb-like" evidence="5">
    <location>
        <begin position="578"/>
        <end position="630"/>
    </location>
</feature>
<dbReference type="GO" id="GO:0042803">
    <property type="term" value="F:protein homodimerization activity"/>
    <property type="evidence" value="ECO:0007669"/>
    <property type="project" value="InterPro"/>
</dbReference>
<evidence type="ECO:0000256" key="1">
    <source>
        <dbReference type="ARBA" id="ARBA00023125"/>
    </source>
</evidence>
<dbReference type="Proteomes" id="UP000037122">
    <property type="component" value="Unassembled WGS sequence"/>
</dbReference>
<dbReference type="VEuPathDB" id="FungiDB:B9J08_000862"/>
<evidence type="ECO:0000256" key="2">
    <source>
        <dbReference type="ARBA" id="ARBA00023242"/>
    </source>
</evidence>
<dbReference type="Pfam" id="PF08558">
    <property type="entry name" value="TRF"/>
    <property type="match status" value="1"/>
</dbReference>
<protein>
    <submittedName>
        <fullName evidence="7">Uncharacterized protein</fullName>
    </submittedName>
</protein>
<feature type="compositionally biased region" description="Polar residues" evidence="4">
    <location>
        <begin position="518"/>
        <end position="533"/>
    </location>
</feature>
<dbReference type="PANTHER" id="PTHR47807:SF1">
    <property type="entry name" value="PROTEIN TBF1"/>
    <property type="match status" value="1"/>
</dbReference>
<dbReference type="VEuPathDB" id="FungiDB:CJI96_0003236"/>
<evidence type="ECO:0000259" key="5">
    <source>
        <dbReference type="PROSITE" id="PS50090"/>
    </source>
</evidence>
<dbReference type="SUPFAM" id="SSF46689">
    <property type="entry name" value="Homeodomain-like"/>
    <property type="match status" value="1"/>
</dbReference>
<feature type="compositionally biased region" description="Polar residues" evidence="4">
    <location>
        <begin position="498"/>
        <end position="507"/>
    </location>
</feature>
<keyword evidence="3" id="KW-0131">Cell cycle</keyword>
<dbReference type="PANTHER" id="PTHR47807">
    <property type="entry name" value="PROTEIN TBF1"/>
    <property type="match status" value="1"/>
</dbReference>
<gene>
    <name evidence="7" type="ORF">QG37_02800</name>
</gene>
<dbReference type="VEuPathDB" id="FungiDB:CJJ07_004450"/>
<dbReference type="VEuPathDB" id="FungiDB:CJJ09_002823"/>
<feature type="region of interest" description="Disordered" evidence="4">
    <location>
        <begin position="488"/>
        <end position="548"/>
    </location>
</feature>
<reference evidence="8" key="1">
    <citation type="journal article" date="2015" name="BMC Genomics">
        <title>Draft genome of a commonly misdiagnosed multidrug resistant pathogen Candida auris.</title>
        <authorList>
            <person name="Chatterjee S."/>
            <person name="Alampalli S.V."/>
            <person name="Nageshan R.K."/>
            <person name="Chettiar S.T."/>
            <person name="Joshi S."/>
            <person name="Tatu U.S."/>
        </authorList>
    </citation>
    <scope>NUCLEOTIDE SEQUENCE [LARGE SCALE GENOMIC DNA]</scope>
    <source>
        <strain evidence="8">6684</strain>
    </source>
</reference>
<feature type="compositionally biased region" description="Low complexity" evidence="4">
    <location>
        <begin position="57"/>
        <end position="68"/>
    </location>
</feature>
<dbReference type="InterPro" id="IPR013867">
    <property type="entry name" value="Telomere_rpt-bd_fac_dimer_dom"/>
</dbReference>
<dbReference type="InterPro" id="IPR017930">
    <property type="entry name" value="Myb_dom"/>
</dbReference>
<comment type="caution">
    <text evidence="7">The sequence shown here is derived from an EMBL/GenBank/DDBJ whole genome shotgun (WGS) entry which is preliminary data.</text>
</comment>
<dbReference type="Pfam" id="PF00249">
    <property type="entry name" value="Myb_DNA-binding"/>
    <property type="match status" value="1"/>
</dbReference>
<keyword evidence="1" id="KW-0238">DNA-binding</keyword>
<dbReference type="PROSITE" id="PS50090">
    <property type="entry name" value="MYB_LIKE"/>
    <property type="match status" value="1"/>
</dbReference>
<dbReference type="FunFam" id="1.10.10.60:FF:000137">
    <property type="entry name" value="MYB DNA binding protein"/>
    <property type="match status" value="1"/>
</dbReference>
<dbReference type="GO" id="GO:0003691">
    <property type="term" value="F:double-stranded telomeric DNA binding"/>
    <property type="evidence" value="ECO:0007669"/>
    <property type="project" value="TreeGrafter"/>
</dbReference>
<dbReference type="VEuPathDB" id="FungiDB:QG37_02800"/>
<dbReference type="GO" id="GO:0010833">
    <property type="term" value="P:telomere maintenance via telomere lengthening"/>
    <property type="evidence" value="ECO:0007669"/>
    <property type="project" value="TreeGrafter"/>
</dbReference>
<dbReference type="InterPro" id="IPR052833">
    <property type="entry name" value="Telomeric_DNA-bd_trans-reg"/>
</dbReference>
<feature type="compositionally biased region" description="Basic and acidic residues" evidence="4">
    <location>
        <begin position="685"/>
        <end position="696"/>
    </location>
</feature>
<dbReference type="CDD" id="cd11660">
    <property type="entry name" value="SANT_TRF"/>
    <property type="match status" value="1"/>
</dbReference>
<evidence type="ECO:0000256" key="3">
    <source>
        <dbReference type="ARBA" id="ARBA00023306"/>
    </source>
</evidence>
<sequence length="704" mass="78483">MSLEAKPESENDVALNSKDELHEDGFDQEIQRAIAEHERELLRHQLQAGHEEEAREGGNNAGIEGIEQQEAEIEKGASQNAVEGGTEAPPAPQVEQAQEGEQARESFNGKIASEPSTNNEAEAEDANVFSSSAEKHHLELIADELKKATSDTIETKSGKPTHIPADSELLATNTALAAYNALSSQVPLAASLTNVHLAALPLPLVTPDYLPARIQLLMNTLPVLDNLATQLLRVFVAGPYQKIIEIASSPDTPQGAAFRDLASLFEFTKRLYSEEDPFLTVEHLAPGMWKEGDTTPSMFRYREQSIESSLRKVNLATFLAACLGTIELGFFYLNESFLDVFCPSNNLEPANSMSNMTSSNMSLQSGVNTVIGDKVGKLLKPQAVLYLDLKTQAYISAIEAAERTREEILEDIFPSNMEEILLKKRGVKNLAPIESDFISRCKARKKTLLEYPVEGNLSEEYEWFTFLKDLFDYISKNMGFLIWGKKGKSAPRERTHTTPHSDQTLQGSHRLAEVKAMSPTQESFSGQQQNDSSEITHARDNQTPQSNDTEINEITSALLPSEILEQQIHLRINPRQSSKLTNRRPWTRDEEKALRHALELKGPAWSTILELFGPGGRINESLKNRTQVQLKDKARNWKMFFLKLGLPVPVYLQKVTGDLEREDKFKAKNARQKKTAAAPVPAVAKRADMEEEDAKKGSKKRRKL</sequence>
<feature type="region of interest" description="Disordered" evidence="4">
    <location>
        <begin position="1"/>
        <end position="25"/>
    </location>
</feature>
<keyword evidence="2" id="KW-0539">Nucleus</keyword>
<dbReference type="VEuPathDB" id="FungiDB:CJI97_000880"/>